<keyword evidence="11" id="KW-1185">Reference proteome</keyword>
<feature type="transmembrane region" description="Helical" evidence="8">
    <location>
        <begin position="25"/>
        <end position="53"/>
    </location>
</feature>
<dbReference type="GO" id="GO:0006865">
    <property type="term" value="P:amino acid transport"/>
    <property type="evidence" value="ECO:0007669"/>
    <property type="project" value="TreeGrafter"/>
</dbReference>
<evidence type="ECO:0000256" key="7">
    <source>
        <dbReference type="ARBA" id="ARBA00023136"/>
    </source>
</evidence>
<evidence type="ECO:0000256" key="3">
    <source>
        <dbReference type="ARBA" id="ARBA00022448"/>
    </source>
</evidence>
<evidence type="ECO:0000256" key="2">
    <source>
        <dbReference type="ARBA" id="ARBA00010072"/>
    </source>
</evidence>
<keyword evidence="4" id="KW-1003">Cell membrane</keyword>
<dbReference type="CDD" id="cd06261">
    <property type="entry name" value="TM_PBP2"/>
    <property type="match status" value="1"/>
</dbReference>
<keyword evidence="5 8" id="KW-0812">Transmembrane</keyword>
<sequence>MNYNWDWSVIYSMSPDGVHNYLQQFAIGMGWTVALTFCAILTALVLGSLLAFLRMLKIPVVNYVAVTYVEYMRNIPLIVHMFLWFFVLPELVPVDLGMAIKKMPQPWASVVPAFFCLSTYAAARISEVLRAGVESLPRGQFQAGAAIGLNEFQTFRYVVFPQAIRIVVPALTSEMVSAVKYSAIAYTIGVSEITAQSKSMQEYTFHVFEAFAIAAVLYITINWAIIFAMRHVEKVIALPGMVSSKQELGA</sequence>
<dbReference type="SUPFAM" id="SSF161098">
    <property type="entry name" value="MetI-like"/>
    <property type="match status" value="1"/>
</dbReference>
<gene>
    <name evidence="10" type="ORF">CEY11_02710</name>
</gene>
<dbReference type="InterPro" id="IPR000515">
    <property type="entry name" value="MetI-like"/>
</dbReference>
<feature type="transmembrane region" description="Helical" evidence="8">
    <location>
        <begin position="207"/>
        <end position="229"/>
    </location>
</feature>
<dbReference type="Gene3D" id="1.10.3720.10">
    <property type="entry name" value="MetI-like"/>
    <property type="match status" value="1"/>
</dbReference>
<dbReference type="PANTHER" id="PTHR30614:SF42">
    <property type="entry name" value="GLUTAMATE_ASPARTATE IMPORT PERMEASE PROTEIN GLTJ"/>
    <property type="match status" value="1"/>
</dbReference>
<keyword evidence="3 8" id="KW-0813">Transport</keyword>
<dbReference type="EMBL" id="NJIH01000002">
    <property type="protein sequence ID" value="OWT65671.1"/>
    <property type="molecule type" value="Genomic_DNA"/>
</dbReference>
<dbReference type="GO" id="GO:0022857">
    <property type="term" value="F:transmembrane transporter activity"/>
    <property type="evidence" value="ECO:0007669"/>
    <property type="project" value="InterPro"/>
</dbReference>
<dbReference type="Proteomes" id="UP000214603">
    <property type="component" value="Unassembled WGS sequence"/>
</dbReference>
<feature type="transmembrane region" description="Helical" evidence="8">
    <location>
        <begin position="60"/>
        <end position="86"/>
    </location>
</feature>
<evidence type="ECO:0000256" key="4">
    <source>
        <dbReference type="ARBA" id="ARBA00022475"/>
    </source>
</evidence>
<dbReference type="InterPro" id="IPR043429">
    <property type="entry name" value="ArtM/GltK/GlnP/TcyL/YhdX-like"/>
</dbReference>
<reference evidence="11" key="1">
    <citation type="submission" date="2017-06" db="EMBL/GenBank/DDBJ databases">
        <title>Herbaspirillum phytohormonus sp. nov., isolated from the root nodule of Robinia pseudoacacia in lead-zinc mine.</title>
        <authorList>
            <person name="Fan M."/>
            <person name="Lin Y."/>
        </authorList>
    </citation>
    <scope>NUCLEOTIDE SEQUENCE [LARGE SCALE GENOMIC DNA]</scope>
    <source>
        <strain evidence="11">SC-089</strain>
    </source>
</reference>
<organism evidence="10 11">
    <name type="scientific">Candidimonas nitroreducens</name>
    <dbReference type="NCBI Taxonomy" id="683354"/>
    <lineage>
        <taxon>Bacteria</taxon>
        <taxon>Pseudomonadati</taxon>
        <taxon>Pseudomonadota</taxon>
        <taxon>Betaproteobacteria</taxon>
        <taxon>Burkholderiales</taxon>
        <taxon>Alcaligenaceae</taxon>
        <taxon>Candidimonas</taxon>
    </lineage>
</organism>
<comment type="caution">
    <text evidence="10">The sequence shown here is derived from an EMBL/GenBank/DDBJ whole genome shotgun (WGS) entry which is preliminary data.</text>
</comment>
<dbReference type="RefSeq" id="WP_088601821.1">
    <property type="nucleotide sequence ID" value="NZ_NJIH01000002.1"/>
</dbReference>
<proteinExistence type="inferred from homology"/>
<protein>
    <submittedName>
        <fullName evidence="10">Glutamate ABC transporter permease</fullName>
    </submittedName>
</protein>
<evidence type="ECO:0000313" key="11">
    <source>
        <dbReference type="Proteomes" id="UP000214603"/>
    </source>
</evidence>
<keyword evidence="7 8" id="KW-0472">Membrane</keyword>
<evidence type="ECO:0000256" key="8">
    <source>
        <dbReference type="RuleBase" id="RU363032"/>
    </source>
</evidence>
<dbReference type="NCBIfam" id="TIGR01726">
    <property type="entry name" value="HEQRo_perm_3TM"/>
    <property type="match status" value="1"/>
</dbReference>
<dbReference type="GO" id="GO:0043190">
    <property type="term" value="C:ATP-binding cassette (ABC) transporter complex"/>
    <property type="evidence" value="ECO:0007669"/>
    <property type="project" value="InterPro"/>
</dbReference>
<evidence type="ECO:0000259" key="9">
    <source>
        <dbReference type="PROSITE" id="PS50928"/>
    </source>
</evidence>
<dbReference type="PANTHER" id="PTHR30614">
    <property type="entry name" value="MEMBRANE COMPONENT OF AMINO ACID ABC TRANSPORTER"/>
    <property type="match status" value="1"/>
</dbReference>
<accession>A0A225N1D2</accession>
<dbReference type="InterPro" id="IPR010065">
    <property type="entry name" value="AA_ABC_transptr_permease_3TM"/>
</dbReference>
<dbReference type="PROSITE" id="PS50928">
    <property type="entry name" value="ABC_TM1"/>
    <property type="match status" value="1"/>
</dbReference>
<keyword evidence="6 8" id="KW-1133">Transmembrane helix</keyword>
<feature type="domain" description="ABC transmembrane type-1" evidence="9">
    <location>
        <begin position="29"/>
        <end position="229"/>
    </location>
</feature>
<dbReference type="InterPro" id="IPR035906">
    <property type="entry name" value="MetI-like_sf"/>
</dbReference>
<dbReference type="Pfam" id="PF00528">
    <property type="entry name" value="BPD_transp_1"/>
    <property type="match status" value="1"/>
</dbReference>
<comment type="subcellular location">
    <subcellularLocation>
        <location evidence="1">Cell inner membrane</location>
        <topology evidence="1">Multi-pass membrane protein</topology>
    </subcellularLocation>
    <subcellularLocation>
        <location evidence="8">Cell membrane</location>
        <topology evidence="8">Multi-pass membrane protein</topology>
    </subcellularLocation>
</comment>
<evidence type="ECO:0000256" key="1">
    <source>
        <dbReference type="ARBA" id="ARBA00004429"/>
    </source>
</evidence>
<evidence type="ECO:0000256" key="5">
    <source>
        <dbReference type="ARBA" id="ARBA00022692"/>
    </source>
</evidence>
<evidence type="ECO:0000256" key="6">
    <source>
        <dbReference type="ARBA" id="ARBA00022989"/>
    </source>
</evidence>
<comment type="similarity">
    <text evidence="2">Belongs to the binding-protein-dependent transport system permease family. HisMQ subfamily.</text>
</comment>
<dbReference type="AlphaFoldDB" id="A0A225N1D2"/>
<evidence type="ECO:0000313" key="10">
    <source>
        <dbReference type="EMBL" id="OWT65671.1"/>
    </source>
</evidence>
<name>A0A225N1D2_9BURK</name>
<feature type="transmembrane region" description="Helical" evidence="8">
    <location>
        <begin position="106"/>
        <end position="123"/>
    </location>
</feature>
<dbReference type="OrthoDB" id="6534575at2"/>